<dbReference type="Gene3D" id="1.10.287.130">
    <property type="match status" value="1"/>
</dbReference>
<evidence type="ECO:0000259" key="11">
    <source>
        <dbReference type="PROSITE" id="PS50109"/>
    </source>
</evidence>
<accession>A0A426TWW9</accession>
<evidence type="ECO:0000256" key="3">
    <source>
        <dbReference type="ARBA" id="ARBA00012438"/>
    </source>
</evidence>
<comment type="catalytic activity">
    <reaction evidence="1">
        <text>ATP + protein L-histidine = ADP + protein N-phospho-L-histidine.</text>
        <dbReference type="EC" id="2.7.13.3"/>
    </reaction>
</comment>
<proteinExistence type="inferred from homology"/>
<evidence type="ECO:0000256" key="7">
    <source>
        <dbReference type="ARBA" id="ARBA00023012"/>
    </source>
</evidence>
<dbReference type="InterPro" id="IPR036890">
    <property type="entry name" value="HATPase_C_sf"/>
</dbReference>
<dbReference type="EMBL" id="RSAS01000556">
    <property type="protein sequence ID" value="RRR70094.1"/>
    <property type="molecule type" value="Genomic_DNA"/>
</dbReference>
<dbReference type="InterPro" id="IPR003661">
    <property type="entry name" value="HisK_dim/P_dom"/>
</dbReference>
<dbReference type="FunFam" id="3.30.565.10:FF:000010">
    <property type="entry name" value="Sensor histidine kinase RcsC"/>
    <property type="match status" value="1"/>
</dbReference>
<dbReference type="CDD" id="cd00082">
    <property type="entry name" value="HisKA"/>
    <property type="match status" value="1"/>
</dbReference>
<protein>
    <recommendedName>
        <fullName evidence="8">Circadian input-output histidine kinase CikA</fullName>
        <ecNumber evidence="3">2.7.13.3</ecNumber>
    </recommendedName>
</protein>
<evidence type="ECO:0000313" key="14">
    <source>
        <dbReference type="Proteomes" id="UP000280307"/>
    </source>
</evidence>
<dbReference type="SUPFAM" id="SSF55874">
    <property type="entry name" value="ATPase domain of HSP90 chaperone/DNA topoisomerase II/histidine kinase"/>
    <property type="match status" value="1"/>
</dbReference>
<dbReference type="GO" id="GO:0009927">
    <property type="term" value="F:histidine phosphotransfer kinase activity"/>
    <property type="evidence" value="ECO:0007669"/>
    <property type="project" value="TreeGrafter"/>
</dbReference>
<dbReference type="FunFam" id="1.10.287.130:FF:000145">
    <property type="entry name" value="Sensory transduction histidine kinase"/>
    <property type="match status" value="1"/>
</dbReference>
<evidence type="ECO:0000256" key="4">
    <source>
        <dbReference type="ARBA" id="ARBA00022553"/>
    </source>
</evidence>
<feature type="domain" description="Histidine kinase" evidence="11">
    <location>
        <begin position="335"/>
        <end position="563"/>
    </location>
</feature>
<feature type="domain" description="Response regulatory" evidence="12">
    <location>
        <begin position="6"/>
        <end position="122"/>
    </location>
</feature>
<dbReference type="Pfam" id="PF00072">
    <property type="entry name" value="Response_reg"/>
    <property type="match status" value="1"/>
</dbReference>
<dbReference type="GO" id="GO:0005886">
    <property type="term" value="C:plasma membrane"/>
    <property type="evidence" value="ECO:0007669"/>
    <property type="project" value="TreeGrafter"/>
</dbReference>
<dbReference type="SMART" id="SM00448">
    <property type="entry name" value="REC"/>
    <property type="match status" value="1"/>
</dbReference>
<feature type="modified residue" description="4-aspartylphosphate" evidence="9">
    <location>
        <position position="57"/>
    </location>
</feature>
<evidence type="ECO:0000256" key="1">
    <source>
        <dbReference type="ARBA" id="ARBA00000085"/>
    </source>
</evidence>
<dbReference type="Pfam" id="PF00512">
    <property type="entry name" value="HisKA"/>
    <property type="match status" value="1"/>
</dbReference>
<evidence type="ECO:0000313" key="13">
    <source>
        <dbReference type="EMBL" id="RRR70094.1"/>
    </source>
</evidence>
<evidence type="ECO:0000256" key="8">
    <source>
        <dbReference type="ARBA" id="ARBA00074306"/>
    </source>
</evidence>
<dbReference type="PANTHER" id="PTHR43047:SF63">
    <property type="entry name" value="HISTIDINE KINASE"/>
    <property type="match status" value="1"/>
</dbReference>
<dbReference type="Pfam" id="PF02518">
    <property type="entry name" value="HATPase_c"/>
    <property type="match status" value="1"/>
</dbReference>
<evidence type="ECO:0000259" key="12">
    <source>
        <dbReference type="PROSITE" id="PS50110"/>
    </source>
</evidence>
<evidence type="ECO:0000256" key="9">
    <source>
        <dbReference type="PROSITE-ProRule" id="PRU00169"/>
    </source>
</evidence>
<dbReference type="Gene3D" id="3.40.50.2300">
    <property type="match status" value="1"/>
</dbReference>
<dbReference type="EC" id="2.7.13.3" evidence="3"/>
<dbReference type="PANTHER" id="PTHR43047">
    <property type="entry name" value="TWO-COMPONENT HISTIDINE PROTEIN KINASE"/>
    <property type="match status" value="1"/>
</dbReference>
<dbReference type="SMART" id="SM00388">
    <property type="entry name" value="HisKA"/>
    <property type="match status" value="1"/>
</dbReference>
<evidence type="ECO:0000256" key="10">
    <source>
        <dbReference type="SAM" id="Coils"/>
    </source>
</evidence>
<dbReference type="Proteomes" id="UP000280307">
    <property type="component" value="Unassembled WGS sequence"/>
</dbReference>
<dbReference type="PROSITE" id="PS50110">
    <property type="entry name" value="RESPONSE_REGULATORY"/>
    <property type="match status" value="1"/>
</dbReference>
<dbReference type="SUPFAM" id="SSF47384">
    <property type="entry name" value="Homodimeric domain of signal transducing histidine kinase"/>
    <property type="match status" value="1"/>
</dbReference>
<keyword evidence="6" id="KW-0418">Kinase</keyword>
<comment type="caution">
    <text evidence="13">The sequence shown here is derived from an EMBL/GenBank/DDBJ whole genome shotgun (WGS) entry which is preliminary data.</text>
</comment>
<keyword evidence="5" id="KW-0808">Transferase</keyword>
<dbReference type="Gene3D" id="3.30.450.40">
    <property type="match status" value="1"/>
</dbReference>
<dbReference type="InterPro" id="IPR001789">
    <property type="entry name" value="Sig_transdc_resp-reg_receiver"/>
</dbReference>
<dbReference type="AlphaFoldDB" id="A0A426TWW9"/>
<evidence type="ECO:0000256" key="6">
    <source>
        <dbReference type="ARBA" id="ARBA00022777"/>
    </source>
</evidence>
<dbReference type="InterPro" id="IPR036097">
    <property type="entry name" value="HisK_dim/P_sf"/>
</dbReference>
<name>A0A426TWW9_9CHLR</name>
<dbReference type="SUPFAM" id="SSF55781">
    <property type="entry name" value="GAF domain-like"/>
    <property type="match status" value="1"/>
</dbReference>
<gene>
    <name evidence="13" type="ORF">EI684_13875</name>
</gene>
<dbReference type="SMART" id="SM00387">
    <property type="entry name" value="HATPase_c"/>
    <property type="match status" value="1"/>
</dbReference>
<dbReference type="InterPro" id="IPR029016">
    <property type="entry name" value="GAF-like_dom_sf"/>
</dbReference>
<keyword evidence="10" id="KW-0175">Coiled coil</keyword>
<evidence type="ECO:0000256" key="5">
    <source>
        <dbReference type="ARBA" id="ARBA00022679"/>
    </source>
</evidence>
<dbReference type="PROSITE" id="PS50109">
    <property type="entry name" value="HIS_KIN"/>
    <property type="match status" value="1"/>
</dbReference>
<keyword evidence="4 9" id="KW-0597">Phosphoprotein</keyword>
<keyword evidence="7" id="KW-0902">Two-component regulatory system</keyword>
<dbReference type="CDD" id="cd16922">
    <property type="entry name" value="HATPase_EvgS-ArcB-TorS-like"/>
    <property type="match status" value="1"/>
</dbReference>
<dbReference type="SUPFAM" id="SSF52172">
    <property type="entry name" value="CheY-like"/>
    <property type="match status" value="1"/>
</dbReference>
<dbReference type="InterPro" id="IPR004358">
    <property type="entry name" value="Sig_transdc_His_kin-like_C"/>
</dbReference>
<organism evidence="13 14">
    <name type="scientific">Candidatus Viridilinea halotolerans</name>
    <dbReference type="NCBI Taxonomy" id="2491704"/>
    <lineage>
        <taxon>Bacteria</taxon>
        <taxon>Bacillati</taxon>
        <taxon>Chloroflexota</taxon>
        <taxon>Chloroflexia</taxon>
        <taxon>Chloroflexales</taxon>
        <taxon>Chloroflexineae</taxon>
        <taxon>Oscillochloridaceae</taxon>
        <taxon>Candidatus Viridilinea</taxon>
    </lineage>
</organism>
<dbReference type="CDD" id="cd00156">
    <property type="entry name" value="REC"/>
    <property type="match status" value="1"/>
</dbReference>
<dbReference type="Gene3D" id="3.30.565.10">
    <property type="entry name" value="Histidine kinase-like ATPase, C-terminal domain"/>
    <property type="match status" value="1"/>
</dbReference>
<dbReference type="GO" id="GO:0000155">
    <property type="term" value="F:phosphorelay sensor kinase activity"/>
    <property type="evidence" value="ECO:0007669"/>
    <property type="project" value="InterPro"/>
</dbReference>
<dbReference type="InterPro" id="IPR003594">
    <property type="entry name" value="HATPase_dom"/>
</dbReference>
<comment type="similarity">
    <text evidence="2">In the N-terminal section; belongs to the phytochrome family.</text>
</comment>
<sequence>MSEPLKLLLVEDSEDDALLVLRALRKGGFAPTYARVETAPALQAALEHDEWDILIADHALPQFSAAEALAVLQTSPRDLPFVVVSGTIGEQLAVELMRTGASDYVMKGNLERLAAVVRREVREAAVRRERRRIDAALQSMIAGTAALTGSAFFNALVQQIAQALEVRYVLLNAVVDGHLHTLAHWGTAPLQPRPISTCEDSPTALVLREGLFTCSQDLAARFPSNPYICAWEAASYIGLALYASNQQAFGTLCILDTAPLRAPELTADLLRLFAARASAELERHQAIQALEQWNRDLEQIVAQRTAQLSAANSQLARANLELAHAARMKDEFLATMSHELRTPLNVILGLSESLKDAIYGPLAPRQSEMMDMIEQSGNHLLSLINDILDLSKISAGRLDLALEPNAVLFICENSLIFIKQQALRKNIQIRSQIPSEINELLINVDERRIRQALINLLANAVKFTPKGGSVLLLAQFSSDQANPSERWLSFQVLDTGIGIAAEQLDKLFEPFVQLDSNLNRHYEGTGLGLALVKQIAELHGGRVSVTSRLGHGSCFRFELPARVVVNIERLG</sequence>
<reference evidence="13 14" key="1">
    <citation type="submission" date="2018-12" db="EMBL/GenBank/DDBJ databases">
        <title>Genome Sequence of Candidatus Viridilinea halotolerans isolated from saline sulfide-rich spring.</title>
        <authorList>
            <person name="Grouzdev D.S."/>
            <person name="Burganskaya E.I."/>
            <person name="Krutkina M.S."/>
            <person name="Sukhacheva M.V."/>
            <person name="Gorlenko V.M."/>
        </authorList>
    </citation>
    <scope>NUCLEOTIDE SEQUENCE [LARGE SCALE GENOMIC DNA]</scope>
    <source>
        <strain evidence="13">Chok-6</strain>
    </source>
</reference>
<dbReference type="PRINTS" id="PR00344">
    <property type="entry name" value="BCTRLSENSOR"/>
</dbReference>
<evidence type="ECO:0000256" key="2">
    <source>
        <dbReference type="ARBA" id="ARBA00006402"/>
    </source>
</evidence>
<dbReference type="InterPro" id="IPR011006">
    <property type="entry name" value="CheY-like_superfamily"/>
</dbReference>
<dbReference type="InterPro" id="IPR005467">
    <property type="entry name" value="His_kinase_dom"/>
</dbReference>
<feature type="coiled-coil region" evidence="10">
    <location>
        <begin position="276"/>
        <end position="328"/>
    </location>
</feature>